<name>A0A0F9H1G1_9ZZZZ</name>
<reference evidence="1" key="1">
    <citation type="journal article" date="2015" name="Nature">
        <title>Complex archaea that bridge the gap between prokaryotes and eukaryotes.</title>
        <authorList>
            <person name="Spang A."/>
            <person name="Saw J.H."/>
            <person name="Jorgensen S.L."/>
            <person name="Zaremba-Niedzwiedzka K."/>
            <person name="Martijn J."/>
            <person name="Lind A.E."/>
            <person name="van Eijk R."/>
            <person name="Schleper C."/>
            <person name="Guy L."/>
            <person name="Ettema T.J."/>
        </authorList>
    </citation>
    <scope>NUCLEOTIDE SEQUENCE</scope>
</reference>
<proteinExistence type="predicted"/>
<gene>
    <name evidence="1" type="ORF">LCGC14_1759790</name>
</gene>
<protein>
    <submittedName>
        <fullName evidence="1">Uncharacterized protein</fullName>
    </submittedName>
</protein>
<sequence length="73" mass="8339">MPKLWMRRKTADFVAAEWCPTCGRIDNNVQPFAFGMCMGGKDGMGNMHKPIAMIRIRQKKGYRPPPNRLNPFG</sequence>
<comment type="caution">
    <text evidence="1">The sequence shown here is derived from an EMBL/GenBank/DDBJ whole genome shotgun (WGS) entry which is preliminary data.</text>
</comment>
<accession>A0A0F9H1G1</accession>
<dbReference type="AlphaFoldDB" id="A0A0F9H1G1"/>
<evidence type="ECO:0000313" key="1">
    <source>
        <dbReference type="EMBL" id="KKM04875.1"/>
    </source>
</evidence>
<dbReference type="EMBL" id="LAZR01016353">
    <property type="protein sequence ID" value="KKM04875.1"/>
    <property type="molecule type" value="Genomic_DNA"/>
</dbReference>
<organism evidence="1">
    <name type="scientific">marine sediment metagenome</name>
    <dbReference type="NCBI Taxonomy" id="412755"/>
    <lineage>
        <taxon>unclassified sequences</taxon>
        <taxon>metagenomes</taxon>
        <taxon>ecological metagenomes</taxon>
    </lineage>
</organism>